<protein>
    <submittedName>
        <fullName evidence="2">Uncharacterized protein</fullName>
    </submittedName>
</protein>
<sequence length="780" mass="82569">LLPSSPLSSPRLLDYGSSTRGGSGLCSPARGKPEYDVARFFTARDLVDLINNLYKAAKIAGDEESSLHGDEQANRVKAKCSKVCGLSNRLIDLYVATIKAKVARILRKLGLGQEKGQELLYHHLGLLQTLVDQAFGAFNAVQQAEAARIKQAKTGNDVRRENSATLTWRTPAERRPSFRPGSHGSLPQPVQHLDIKDLLEEAHKQFTTMAEELLELKIKLVAVDRARLQEAVVAAEAEGEVPDPLPKIKPTADFVAYGFCSRYTGDSNGGVDFVKAGISRTARDAISSAQSRRTSRLVRSTETSPAVTPQLPLPLTTAAYAEINTGGSRSPRGVSEPGQEHGHQVHVAWPFSPLRTGGSGVSGKHRKGVSDTGEASRGVLRTPPKSPIVPRLALHRLVEPHSAGKTVGGHSPLGAAESGYGSGSQASGAGLTSPSRSSLSCTSAKQRSAIDSGDASHGGQKTPTKGAVFRRQQSRSKETSAEVNGHKPPVLAAFGRCVPSSPAGHASKITSPSTVSGRAMVAREGAVVHSTTTPTTTSDTTPPPLHHAPDTPLTFDTPRSEGPRGYVPTSAEAASDGFAFDEALPTSGDPYSDLKMQLQARTTTTEILSLQAARFGEQLVHLEQEKEDVREGLRELTLEALRLVLGDHVGLGAALHLLGMSHEQLEASAALCESGEATIAELQMTLRTCLQLLGHQLRPAQYDLPLKNSISGALSSHGDGDAPCERPICARCSELAALLDQLLPLLSAAATGDHIVTADFSLDAPRTSIPVLAADGSHDE</sequence>
<feature type="non-terminal residue" evidence="2">
    <location>
        <position position="780"/>
    </location>
</feature>
<accession>A0AAD3DY75</accession>
<feature type="region of interest" description="Disordered" evidence="1">
    <location>
        <begin position="402"/>
        <end position="488"/>
    </location>
</feature>
<proteinExistence type="predicted"/>
<dbReference type="AlphaFoldDB" id="A0AAD3DY75"/>
<comment type="caution">
    <text evidence="2">The sequence shown here is derived from an EMBL/GenBank/DDBJ whole genome shotgun (WGS) entry which is preliminary data.</text>
</comment>
<evidence type="ECO:0000313" key="3">
    <source>
        <dbReference type="Proteomes" id="UP001054857"/>
    </source>
</evidence>
<feature type="region of interest" description="Disordered" evidence="1">
    <location>
        <begin position="285"/>
        <end position="310"/>
    </location>
</feature>
<evidence type="ECO:0000256" key="1">
    <source>
        <dbReference type="SAM" id="MobiDB-lite"/>
    </source>
</evidence>
<name>A0AAD3DY75_9CHLO</name>
<feature type="region of interest" description="Disordered" evidence="1">
    <location>
        <begin position="324"/>
        <end position="390"/>
    </location>
</feature>
<feature type="compositionally biased region" description="Polar residues" evidence="1">
    <location>
        <begin position="287"/>
        <end position="307"/>
    </location>
</feature>
<feature type="region of interest" description="Disordered" evidence="1">
    <location>
        <begin position="1"/>
        <end position="27"/>
    </location>
</feature>
<keyword evidence="3" id="KW-1185">Reference proteome</keyword>
<feature type="non-terminal residue" evidence="2">
    <location>
        <position position="1"/>
    </location>
</feature>
<dbReference type="Proteomes" id="UP001054857">
    <property type="component" value="Unassembled WGS sequence"/>
</dbReference>
<dbReference type="EMBL" id="BMAR01000036">
    <property type="protein sequence ID" value="GFR50204.1"/>
    <property type="molecule type" value="Genomic_DNA"/>
</dbReference>
<evidence type="ECO:0000313" key="2">
    <source>
        <dbReference type="EMBL" id="GFR50204.1"/>
    </source>
</evidence>
<gene>
    <name evidence="2" type="ORF">Agub_g12381</name>
</gene>
<feature type="compositionally biased region" description="Low complexity" evidence="1">
    <location>
        <begin position="1"/>
        <end position="13"/>
    </location>
</feature>
<organism evidence="2 3">
    <name type="scientific">Astrephomene gubernaculifera</name>
    <dbReference type="NCBI Taxonomy" id="47775"/>
    <lineage>
        <taxon>Eukaryota</taxon>
        <taxon>Viridiplantae</taxon>
        <taxon>Chlorophyta</taxon>
        <taxon>core chlorophytes</taxon>
        <taxon>Chlorophyceae</taxon>
        <taxon>CS clade</taxon>
        <taxon>Chlamydomonadales</taxon>
        <taxon>Astrephomenaceae</taxon>
        <taxon>Astrephomene</taxon>
    </lineage>
</organism>
<feature type="region of interest" description="Disordered" evidence="1">
    <location>
        <begin position="527"/>
        <end position="570"/>
    </location>
</feature>
<feature type="compositionally biased region" description="Low complexity" evidence="1">
    <location>
        <begin position="530"/>
        <end position="540"/>
    </location>
</feature>
<feature type="compositionally biased region" description="Low complexity" evidence="1">
    <location>
        <begin position="414"/>
        <end position="443"/>
    </location>
</feature>
<reference evidence="2 3" key="1">
    <citation type="journal article" date="2021" name="Sci. Rep.">
        <title>Genome sequencing of the multicellular alga Astrephomene provides insights into convergent evolution of germ-soma differentiation.</title>
        <authorList>
            <person name="Yamashita S."/>
            <person name="Yamamoto K."/>
            <person name="Matsuzaki R."/>
            <person name="Suzuki S."/>
            <person name="Yamaguchi H."/>
            <person name="Hirooka S."/>
            <person name="Minakuchi Y."/>
            <person name="Miyagishima S."/>
            <person name="Kawachi M."/>
            <person name="Toyoda A."/>
            <person name="Nozaki H."/>
        </authorList>
    </citation>
    <scope>NUCLEOTIDE SEQUENCE [LARGE SCALE GENOMIC DNA]</scope>
    <source>
        <strain evidence="2 3">NIES-4017</strain>
    </source>
</reference>